<proteinExistence type="predicted"/>
<name>A0ACC2XA69_9TREE</name>
<protein>
    <submittedName>
        <fullName evidence="1">Uncharacterized protein</fullName>
    </submittedName>
</protein>
<dbReference type="Proteomes" id="UP001243375">
    <property type="component" value="Unassembled WGS sequence"/>
</dbReference>
<evidence type="ECO:0000313" key="2">
    <source>
        <dbReference type="Proteomes" id="UP001243375"/>
    </source>
</evidence>
<sequence>MNYLPGVEVGARRLLEHVVPGAEDSEGWRTGVTQAVVTSGKREKHTKVLIPGHVYAYQLALTNPLLESITVTLNTRHTMLSGLVDNPEEFLDVWLPHQEVHIGAFGETSDEATKSTTVTQAGRNRWVEEEESMTKVAFFVRLDERLPKMLPAGIRNLDVNFDLNLVFTYTAEEEYDNTASAGNRNPSKPGESAALFDSTKGDGGRPQPSSTSIPELRKVEKTFSFDIRVKLGEIFTGEQLPM</sequence>
<gene>
    <name evidence="1" type="ORF">QFC22_002751</name>
</gene>
<accession>A0ACC2XA69</accession>
<comment type="caution">
    <text evidence="1">The sequence shown here is derived from an EMBL/GenBank/DDBJ whole genome shotgun (WGS) entry which is preliminary data.</text>
</comment>
<keyword evidence="2" id="KW-1185">Reference proteome</keyword>
<reference evidence="1" key="1">
    <citation type="submission" date="2023-04" db="EMBL/GenBank/DDBJ databases">
        <title>Draft Genome sequencing of Naganishia species isolated from polar environments using Oxford Nanopore Technology.</title>
        <authorList>
            <person name="Leo P."/>
            <person name="Venkateswaran K."/>
        </authorList>
    </citation>
    <scope>NUCLEOTIDE SEQUENCE</scope>
    <source>
        <strain evidence="1">MNA-CCFEE 5425</strain>
    </source>
</reference>
<evidence type="ECO:0000313" key="1">
    <source>
        <dbReference type="EMBL" id="KAJ9120817.1"/>
    </source>
</evidence>
<dbReference type="EMBL" id="JASBWU010000006">
    <property type="protein sequence ID" value="KAJ9120817.1"/>
    <property type="molecule type" value="Genomic_DNA"/>
</dbReference>
<organism evidence="1 2">
    <name type="scientific">Naganishia vaughanmartiniae</name>
    <dbReference type="NCBI Taxonomy" id="1424756"/>
    <lineage>
        <taxon>Eukaryota</taxon>
        <taxon>Fungi</taxon>
        <taxon>Dikarya</taxon>
        <taxon>Basidiomycota</taxon>
        <taxon>Agaricomycotina</taxon>
        <taxon>Tremellomycetes</taxon>
        <taxon>Filobasidiales</taxon>
        <taxon>Filobasidiaceae</taxon>
        <taxon>Naganishia</taxon>
    </lineage>
</organism>